<accession>A0A2U1E4I9</accession>
<feature type="domain" description="Orotidine 5'-phosphate decarboxylase" evidence="8">
    <location>
        <begin position="15"/>
        <end position="263"/>
    </location>
</feature>
<evidence type="ECO:0000313" key="9">
    <source>
        <dbReference type="EMBL" id="PVY94860.1"/>
    </source>
</evidence>
<comment type="similarity">
    <text evidence="2 7">Belongs to the OMP decarboxylase family. Type 2 subfamily.</text>
</comment>
<gene>
    <name evidence="7" type="primary">pyrF</name>
    <name evidence="9" type="ORF">C7381_10398</name>
</gene>
<dbReference type="EMBL" id="QEKV01000003">
    <property type="protein sequence ID" value="PVY94860.1"/>
    <property type="molecule type" value="Genomic_DNA"/>
</dbReference>
<keyword evidence="4 7" id="KW-0665">Pyrimidine biosynthesis</keyword>
<evidence type="ECO:0000256" key="5">
    <source>
        <dbReference type="ARBA" id="ARBA00023239"/>
    </source>
</evidence>
<dbReference type="RefSeq" id="WP_116479880.1">
    <property type="nucleotide sequence ID" value="NZ_QEKV01000003.1"/>
</dbReference>
<evidence type="ECO:0000256" key="1">
    <source>
        <dbReference type="ARBA" id="ARBA00004861"/>
    </source>
</evidence>
<evidence type="ECO:0000256" key="4">
    <source>
        <dbReference type="ARBA" id="ARBA00022975"/>
    </source>
</evidence>
<dbReference type="InterPro" id="IPR011995">
    <property type="entry name" value="OMPdecase_type-2"/>
</dbReference>
<evidence type="ECO:0000256" key="3">
    <source>
        <dbReference type="ARBA" id="ARBA00022793"/>
    </source>
</evidence>
<comment type="catalytic activity">
    <reaction evidence="6 7">
        <text>orotidine 5'-phosphate + H(+) = UMP + CO2</text>
        <dbReference type="Rhea" id="RHEA:11596"/>
        <dbReference type="ChEBI" id="CHEBI:15378"/>
        <dbReference type="ChEBI" id="CHEBI:16526"/>
        <dbReference type="ChEBI" id="CHEBI:57538"/>
        <dbReference type="ChEBI" id="CHEBI:57865"/>
        <dbReference type="EC" id="4.1.1.23"/>
    </reaction>
</comment>
<feature type="active site" description="Proton donor" evidence="7">
    <location>
        <position position="95"/>
    </location>
</feature>
<keyword evidence="3 7" id="KW-0210">Decarboxylase</keyword>
<evidence type="ECO:0000256" key="2">
    <source>
        <dbReference type="ARBA" id="ARBA00008847"/>
    </source>
</evidence>
<keyword evidence="5 7" id="KW-0456">Lyase</keyword>
<dbReference type="UniPathway" id="UPA00070">
    <property type="reaction ID" value="UER00120"/>
</dbReference>
<dbReference type="GO" id="GO:0044205">
    <property type="term" value="P:'de novo' UMP biosynthetic process"/>
    <property type="evidence" value="ECO:0007669"/>
    <property type="project" value="UniProtKB-UniRule"/>
</dbReference>
<dbReference type="EC" id="4.1.1.23" evidence="7"/>
<dbReference type="HAMAP" id="MF_01215">
    <property type="entry name" value="OMPdecase_type2"/>
    <property type="match status" value="1"/>
</dbReference>
<dbReference type="SMART" id="SM00934">
    <property type="entry name" value="OMPdecase"/>
    <property type="match status" value="1"/>
</dbReference>
<dbReference type="GO" id="GO:0006207">
    <property type="term" value="P:'de novo' pyrimidine nucleobase biosynthetic process"/>
    <property type="evidence" value="ECO:0007669"/>
    <property type="project" value="InterPro"/>
</dbReference>
<name>A0A2U1E4I9_9FIRM</name>
<dbReference type="PANTHER" id="PTHR43375">
    <property type="entry name" value="OROTIDINE 5'-PHOSPHATE DECARBOXYLASE"/>
    <property type="match status" value="1"/>
</dbReference>
<dbReference type="InterPro" id="IPR013785">
    <property type="entry name" value="Aldolase_TIM"/>
</dbReference>
<protein>
    <recommendedName>
        <fullName evidence="7">Orotidine 5'-phosphate decarboxylase</fullName>
        <ecNumber evidence="7">4.1.1.23</ecNumber>
    </recommendedName>
    <alternativeName>
        <fullName evidence="7">OMP decarboxylase</fullName>
        <shortName evidence="7">OMPDCase</shortName>
        <shortName evidence="7">OMPdecase</shortName>
    </alternativeName>
</protein>
<comment type="caution">
    <text evidence="9">The sequence shown here is derived from an EMBL/GenBank/DDBJ whole genome shotgun (WGS) entry which is preliminary data.</text>
</comment>
<evidence type="ECO:0000259" key="8">
    <source>
        <dbReference type="SMART" id="SM00934"/>
    </source>
</evidence>
<keyword evidence="10" id="KW-1185">Reference proteome</keyword>
<dbReference type="Gene3D" id="3.20.20.70">
    <property type="entry name" value="Aldolase class I"/>
    <property type="match status" value="1"/>
</dbReference>
<proteinExistence type="inferred from homology"/>
<organism evidence="9 10">
    <name type="scientific">Ezakiella coagulans</name>
    <dbReference type="NCBI Taxonomy" id="46507"/>
    <lineage>
        <taxon>Bacteria</taxon>
        <taxon>Bacillati</taxon>
        <taxon>Bacillota</taxon>
        <taxon>Tissierellia</taxon>
        <taxon>Ezakiella</taxon>
    </lineage>
</organism>
<dbReference type="AlphaFoldDB" id="A0A2U1E4I9"/>
<evidence type="ECO:0000256" key="6">
    <source>
        <dbReference type="ARBA" id="ARBA00049157"/>
    </source>
</evidence>
<dbReference type="InterPro" id="IPR001754">
    <property type="entry name" value="OMPdeCOase_dom"/>
</dbReference>
<dbReference type="NCBIfam" id="TIGR02127">
    <property type="entry name" value="pyrF_sub2"/>
    <property type="match status" value="1"/>
</dbReference>
<dbReference type="Proteomes" id="UP000245793">
    <property type="component" value="Unassembled WGS sequence"/>
</dbReference>
<sequence>MSINRLFKSVEERGPICVGLDPNPLHMPKCLEDKPIYEKIFNYNKMIIDATKDLVACYKPQAAYYEALGIEGMRALKSTNEYIRKCGIIIINDVKRGDISSTAKGYADAYFSGDFEGDIMTLSPYMGLDSIEPYLEYVEKNDKGLFVIIKTSNPGSHDFEEIDVDGKPFYSIVGGKIQKMTGNTVGECGYRKVGFVIGATNKASGEAEFIRECFPDTFFLIPGYGAQGGGAADAMSLLKDGNGGVVNSSRGIIRAFEKSDKDFEEATREAVLKMRRDFNVGL</sequence>
<dbReference type="FunFam" id="3.20.20.70:FF:000246">
    <property type="entry name" value="Orotidine 5'-phosphate decarboxylase"/>
    <property type="match status" value="1"/>
</dbReference>
<dbReference type="CDD" id="cd04725">
    <property type="entry name" value="OMP_decarboxylase_like"/>
    <property type="match status" value="1"/>
</dbReference>
<dbReference type="Pfam" id="PF00215">
    <property type="entry name" value="OMPdecase"/>
    <property type="match status" value="1"/>
</dbReference>
<dbReference type="InterPro" id="IPR011060">
    <property type="entry name" value="RibuloseP-bd_barrel"/>
</dbReference>
<reference evidence="9 10" key="1">
    <citation type="submission" date="2018-04" db="EMBL/GenBank/DDBJ databases">
        <title>Genomic Encyclopedia of Type Strains, Phase IV (KMG-IV): sequencing the most valuable type-strain genomes for metagenomic binning, comparative biology and taxonomic classification.</title>
        <authorList>
            <person name="Goeker M."/>
        </authorList>
    </citation>
    <scope>NUCLEOTIDE SEQUENCE [LARGE SCALE GENOMIC DNA]</scope>
    <source>
        <strain evidence="9 10">DSM 20705</strain>
    </source>
</reference>
<evidence type="ECO:0000313" key="10">
    <source>
        <dbReference type="Proteomes" id="UP000245793"/>
    </source>
</evidence>
<dbReference type="SUPFAM" id="SSF51366">
    <property type="entry name" value="Ribulose-phoshate binding barrel"/>
    <property type="match status" value="1"/>
</dbReference>
<evidence type="ECO:0000256" key="7">
    <source>
        <dbReference type="HAMAP-Rule" id="MF_01215"/>
    </source>
</evidence>
<dbReference type="GO" id="GO:0004590">
    <property type="term" value="F:orotidine-5'-phosphate decarboxylase activity"/>
    <property type="evidence" value="ECO:0007669"/>
    <property type="project" value="UniProtKB-UniRule"/>
</dbReference>
<dbReference type="PANTHER" id="PTHR43375:SF1">
    <property type="entry name" value="OROTIDINE 5'-PHOSPHATE DECARBOXYLASE"/>
    <property type="match status" value="1"/>
</dbReference>
<comment type="pathway">
    <text evidence="1 7">Pyrimidine metabolism; UMP biosynthesis via de novo pathway; UMP from orotate: step 2/2.</text>
</comment>